<keyword evidence="1" id="KW-0812">Transmembrane</keyword>
<dbReference type="Proteomes" id="UP000218934">
    <property type="component" value="Unassembled WGS sequence"/>
</dbReference>
<feature type="transmembrane region" description="Helical" evidence="1">
    <location>
        <begin position="6"/>
        <end position="22"/>
    </location>
</feature>
<protein>
    <submittedName>
        <fullName evidence="2">Uncharacterized protein</fullName>
    </submittedName>
</protein>
<comment type="caution">
    <text evidence="2">The sequence shown here is derived from an EMBL/GenBank/DDBJ whole genome shotgun (WGS) entry which is preliminary data.</text>
</comment>
<evidence type="ECO:0000313" key="2">
    <source>
        <dbReference type="EMBL" id="PCE44277.1"/>
    </source>
</evidence>
<dbReference type="AlphaFoldDB" id="A0A2A4FZN9"/>
<keyword evidence="3" id="KW-1185">Reference proteome</keyword>
<dbReference type="RefSeq" id="WP_066959082.1">
    <property type="nucleotide sequence ID" value="NZ_CP023449.1"/>
</dbReference>
<organism evidence="2 3">
    <name type="scientific">Rhizorhabdus dicambivorans</name>
    <dbReference type="NCBI Taxonomy" id="1850238"/>
    <lineage>
        <taxon>Bacteria</taxon>
        <taxon>Pseudomonadati</taxon>
        <taxon>Pseudomonadota</taxon>
        <taxon>Alphaproteobacteria</taxon>
        <taxon>Sphingomonadales</taxon>
        <taxon>Sphingomonadaceae</taxon>
        <taxon>Rhizorhabdus</taxon>
    </lineage>
</organism>
<evidence type="ECO:0000256" key="1">
    <source>
        <dbReference type="SAM" id="Phobius"/>
    </source>
</evidence>
<accession>A0A2A4FZN9</accession>
<feature type="transmembrane region" description="Helical" evidence="1">
    <location>
        <begin position="42"/>
        <end position="63"/>
    </location>
</feature>
<keyword evidence="1" id="KW-0472">Membrane</keyword>
<dbReference type="EMBL" id="NWUF01000001">
    <property type="protein sequence ID" value="PCE44277.1"/>
    <property type="molecule type" value="Genomic_DNA"/>
</dbReference>
<name>A0A2A4FZN9_9SPHN</name>
<evidence type="ECO:0000313" key="3">
    <source>
        <dbReference type="Proteomes" id="UP000218934"/>
    </source>
</evidence>
<proteinExistence type="predicted"/>
<dbReference type="KEGG" id="rdi:CMV14_11815"/>
<reference evidence="2 3" key="1">
    <citation type="submission" date="2017-09" db="EMBL/GenBank/DDBJ databases">
        <title>The Catabolism of 3,6-Dichlorosalicylic acid is Initiated by the Cytochrome P450 Monooxygenase DsmABC in Rhizorhabdus dicambivorans Ndbn-20.</title>
        <authorList>
            <person name="Na L."/>
        </authorList>
    </citation>
    <scope>NUCLEOTIDE SEQUENCE [LARGE SCALE GENOMIC DNA]</scope>
    <source>
        <strain evidence="2 3">Ndbn-20m</strain>
    </source>
</reference>
<keyword evidence="1" id="KW-1133">Transmembrane helix</keyword>
<gene>
    <name evidence="2" type="ORF">COO09_01200</name>
</gene>
<sequence>MQSDFAWPTLSFVALAVLSVAADRWRHHRRDVDRQAGRAGLIPWPLVTILALILAAVCAAMWIHD</sequence>